<keyword evidence="7" id="KW-0176">Collagen</keyword>
<dbReference type="InterPro" id="IPR020901">
    <property type="entry name" value="Prtase_inh_Kunz-CS"/>
</dbReference>
<feature type="region of interest" description="Disordered" evidence="9">
    <location>
        <begin position="1654"/>
        <end position="1984"/>
    </location>
</feature>
<keyword evidence="4 10" id="KW-0732">Signal</keyword>
<dbReference type="Gene3D" id="3.40.50.410">
    <property type="entry name" value="von Willebrand factor, type A domain"/>
    <property type="match status" value="9"/>
</dbReference>
<dbReference type="FunFam" id="4.10.410.10:FF:000040">
    <property type="entry name" value="Serine protease inhibitor, putative"/>
    <property type="match status" value="1"/>
</dbReference>
<keyword evidence="5" id="KW-0677">Repeat</keyword>
<dbReference type="Pfam" id="PF00014">
    <property type="entry name" value="Kunitz_BPTI"/>
    <property type="match status" value="2"/>
</dbReference>
<feature type="compositionally biased region" description="Gly residues" evidence="9">
    <location>
        <begin position="1657"/>
        <end position="1687"/>
    </location>
</feature>
<dbReference type="GO" id="GO:0004867">
    <property type="term" value="F:serine-type endopeptidase inhibitor activity"/>
    <property type="evidence" value="ECO:0007669"/>
    <property type="project" value="InterPro"/>
</dbReference>
<evidence type="ECO:0000256" key="3">
    <source>
        <dbReference type="ARBA" id="ARBA00022530"/>
    </source>
</evidence>
<dbReference type="InterPro" id="IPR008160">
    <property type="entry name" value="Collagen"/>
</dbReference>
<accession>A0A8C1XSF8</accession>
<feature type="region of interest" description="Disordered" evidence="9">
    <location>
        <begin position="2465"/>
        <end position="2488"/>
    </location>
</feature>
<protein>
    <submittedName>
        <fullName evidence="13">Collagen type VI alpha 3 chain</fullName>
    </submittedName>
</protein>
<dbReference type="GO" id="GO:0007155">
    <property type="term" value="P:cell adhesion"/>
    <property type="evidence" value="ECO:0007669"/>
    <property type="project" value="UniProtKB-KW"/>
</dbReference>
<feature type="domain" description="VWFA" evidence="11">
    <location>
        <begin position="35"/>
        <end position="210"/>
    </location>
</feature>
<keyword evidence="2" id="KW-0964">Secreted</keyword>
<feature type="signal peptide" evidence="10">
    <location>
        <begin position="1"/>
        <end position="25"/>
    </location>
</feature>
<feature type="compositionally biased region" description="Gly residues" evidence="9">
    <location>
        <begin position="1960"/>
        <end position="1969"/>
    </location>
</feature>
<evidence type="ECO:0000256" key="1">
    <source>
        <dbReference type="ARBA" id="ARBA00004498"/>
    </source>
</evidence>
<name>A0A8C1XSF8_CYPCA</name>
<evidence type="ECO:0000256" key="7">
    <source>
        <dbReference type="ARBA" id="ARBA00023119"/>
    </source>
</evidence>
<feature type="domain" description="VWFA" evidence="11">
    <location>
        <begin position="849"/>
        <end position="1025"/>
    </location>
</feature>
<feature type="compositionally biased region" description="Basic and acidic residues" evidence="9">
    <location>
        <begin position="1807"/>
        <end position="1816"/>
    </location>
</feature>
<dbReference type="InterPro" id="IPR036880">
    <property type="entry name" value="Kunitz_BPTI_sf"/>
</dbReference>
<feature type="domain" description="VWFA" evidence="11">
    <location>
        <begin position="441"/>
        <end position="613"/>
    </location>
</feature>
<dbReference type="Pfam" id="PF01391">
    <property type="entry name" value="Collagen"/>
    <property type="match status" value="1"/>
</dbReference>
<dbReference type="PROSITE" id="PS00280">
    <property type="entry name" value="BPTI_KUNITZ_1"/>
    <property type="match status" value="2"/>
</dbReference>
<dbReference type="PANTHER" id="PTHR24020">
    <property type="entry name" value="COLLAGEN ALPHA"/>
    <property type="match status" value="1"/>
</dbReference>
<evidence type="ECO:0000313" key="14">
    <source>
        <dbReference type="Proteomes" id="UP000694700"/>
    </source>
</evidence>
<dbReference type="SMART" id="SM00327">
    <property type="entry name" value="VWA"/>
    <property type="match status" value="10"/>
</dbReference>
<feature type="domain" description="VWFA" evidence="11">
    <location>
        <begin position="1253"/>
        <end position="1429"/>
    </location>
</feature>
<feature type="domain" description="VWFA" evidence="11">
    <location>
        <begin position="242"/>
        <end position="414"/>
    </location>
</feature>
<feature type="domain" description="VWFA" evidence="11">
    <location>
        <begin position="639"/>
        <end position="815"/>
    </location>
</feature>
<dbReference type="PROSITE" id="PS50234">
    <property type="entry name" value="VWFA"/>
    <property type="match status" value="9"/>
</dbReference>
<dbReference type="InterPro" id="IPR002223">
    <property type="entry name" value="Kunitz_BPTI"/>
</dbReference>
<evidence type="ECO:0000259" key="11">
    <source>
        <dbReference type="PROSITE" id="PS50234"/>
    </source>
</evidence>
<dbReference type="GO" id="GO:0005581">
    <property type="term" value="C:collagen trimer"/>
    <property type="evidence" value="ECO:0007669"/>
    <property type="project" value="UniProtKB-KW"/>
</dbReference>
<keyword evidence="3" id="KW-0272">Extracellular matrix</keyword>
<dbReference type="PROSITE" id="PS50279">
    <property type="entry name" value="BPTI_KUNITZ_2"/>
    <property type="match status" value="2"/>
</dbReference>
<sequence length="2838" mass="308116">MGKSRLLLYALWGVMVFGLFQKLEAQDALTVGKRDIVFLIDSSMGTIVINAVREFIKKFIDTMPIGPDQVQVGVAMFSTTPRMEINLNSFNSKESLISALARIKPKPSVEVNIGAALNFVRTNMLTAESGSRIQDQVPQLVLLLTSKKSKDSVQQPADALRQMGVLTLAAGSRAADEAELRQIAFDDSVVFMLKDFRMLQRNPSVIVSPLSTLSGIVVTEGPTDTGTIVDVTTVHTQRVVRDIVFLVDGSNYVGNNQQPVLDFITEVVKRLDVRPERVRIGLMQFAERQHTEFYLKTYNTKQGVLSAIARMRLMGGRALNTGAALQYALANHFQPSAGSRRKERIQQVLVLITGGPSQDEVKRIADSVALAGVLTFAVGAGQVEESFLKTVAFVKDLAYYRRNFADLSGVVDEIMTPLVTVVGETDTPVIEIPSPSIGERDVAFLIDGSDDVRSDFPYIRDFISKVIEPLDIGFDKVRVSVVQHSERPSPNFYLNTYRTKDEVLRAVSGLTLAGGRSLNTGIALTFMKNTILSPTNGGRAGENVPQFLIVLTGGRSRDSVGEPAVALKTEGVVPFGVGVKNADPKQIEDISHNPSFAFNVKEFSQLSTVQERLKNYVNLPDQELKAFLEEVESQGPKKDIIFVIDGSEGVGREFPIIQEFVRRVVENLNVGENKIRVGVVQYGDSPYADIYLNSHRTKEGVLNGIKELRQRGGRQRNLGRAIDYVNHEVLVSGHGGRKQEGVPQFVVVISGGKATDNIRPFATALKQSGVVPFSIGTRDVDTQELQVTSYVPRFAYTVDDLPGLYTIQDTLITSLTELSSEELAKLRPVYPPETVIPVPEPVPRGDKRDVVFLIDGTTRMRSEFPAIRDMVQRVVEKLNVGLDNVRVSVVQYSDDPKLEFLLNEHSTKEEVRQAIRRMRSKGGNQLNTGQALEYVSRNIYQRSAGSRVEEGVPQFLILVTGGKSNDDVSGPANQLKSSRIAPLAVGAHNADEEELKLISFSPELAYTIRDFQQLPRVEQELLTKVRTMTSDEISAPPTPRVPLSLGRKDIIFLIDGSDSVGQIGVAHIRDFILKVVGQLDVRPDQVRVALVQYGERPKTEFSLNSHDDKRSVISAIKRLRHMGGRGADLAEAIKYVIRNELQASAGVRLEEASQHLVVLTGGRSTSDVSTYGPILKSSHVNCIGIGAENADPRQLAQITTTADDVLQVPAFPNLSNIQNTFITRLNRTIKKEIPTPTPTDEPGPVLPQAKAADIVFLVDGSINLGRDNFKVVMEFILNLIDLFFTERDNLQIGLAHYATDVTNVFYLNTFKNKDDIINAIARAEYKGGREIKTGNAIRYVQETQFVKERGSRKDAGIPQILMVVTGGRSRDDSKSAALALKASGVRIYAVGVGDIEDELNNLGSEATTVARASTFQELSELNEQILETLDDEVKGIGLCTGEKVATRECKLDVLVGFDVAAQNIFAAQKTLETKVATILQRITQMQAISCTSGQVPSIQVGMLAMDSASEPVQLDFTKRYTELIEPFKALRNRGPFVLNGATIKAYADRFKSQPSDRVKVVIHLTDGLDAQYNILKERVELMRSVGVSSFILVGLERVSRFEDAVLLEFGRGFRYTRPLRVNLMDLDYELLEELDNIVERECCSVPCKCNGQRGDRGGVGVPGPKGQPGGQGLRGHPGDEGGPGERGPPGVNGTQGFQGCPGQRGVKGSRGYNGEKGEIGEIGLDGINGEEGTSGIAGPPGDRGNPGERGPKGAKGQAGDVGQTGIRGDPGIPGRDNNQEGQKGDPGDAGPPGEPGVDGNKGGPGETGRRGPDGRRGPPGQAGAPGRPGSDGLPGETGIGGSRGPAGPIGAPGLRGEDGNPGPRGPGGLPGTAGEKGRRGAVGRKGEPGEPGPKGVVGPLGPRGEPGEDGRDGFGIPGPKGRKGDEGFPGFPGPKGEAGDPGSKGGPGPRGNNGQRGTSGEPGGPGQKGDTGYPGPYGLKGDRGPGPVQCDLVKKIRDNCPCCYGAQECPLYPTELAFALDASDGVSRSAFNNMRDTVLRLVSDITIAESNCPRGARVALALYNNEVTTEIRFADTQKKRSLVERVQGLQTQQTRKQRSLDTAMNFVAQNTFKRVRSGFLVRKVAVFFVNGPYTVTQEFSAAALRLYDAGISSVFLLSREDRLLTRALQLNNTALAQIIILPSPGSAEYNNVIKKIMTCHICLDFCAPDQMCGYIPIRGVRDRRDLTTDLDIDMAFVLDSSESTWPSVFTEINQYVALMTEQLEMSPEPASSTHHARVALVQHAPYEYLHNGSGIPISVTFGLTDHNSPNSVRSFLQDKVHQLEGGRALADALAGTVEHVFEKAPHPRHLKVLVLLVTGPVELHEERIIRAATEVKCKRYFIVVMAVGKLFSAGDVRVLAQVASEPSDVFFKRVNRPSGFYDDHIQTFARLLPKYLGLENAFYLSPEVSKKCQQYQSDQPHKFPFSLPKTEEKRQKHQGQQEVHDRKHKETGMEKMHLVNVTSSGFSLQWLSGDSKATHEVTVTRLKDHSLVLSKNVTGSHLSISELEAAETYHVVVNTHSVNGHVASTYKGIVPTKSAHLKVLTVSDVMGVVPTAPLSKPETKSAEQEVLTLSEVMGIAPSAPLSKPEIKSAEQKVPVPSEVIGIVPSSKAEIKTAEQKVPSEAMGIVSSAPLSKPEIINNLMDPCSLDFDTGLPCKDYQAKWYFDRKNGFCTQFWYGGCGGNDNRFDTEADCLKRCMKPVAEPKPSEEHVKAVLPPAPAPAALRSSVNICKLPKEEGSCAKFVLKWHYDPLNGNCTRFWYGGCGGNQNRFDTQDECEKACGKAAPVKQGIIAAVKT</sequence>
<dbReference type="Ensembl" id="ENSCCRT00015087600.1">
    <property type="protein sequence ID" value="ENSCCRP00015084838.1"/>
    <property type="gene ID" value="ENSCCRG00015034238.1"/>
</dbReference>
<feature type="compositionally biased region" description="Gly residues" evidence="9">
    <location>
        <begin position="1835"/>
        <end position="1844"/>
    </location>
</feature>
<dbReference type="InterPro" id="IPR002035">
    <property type="entry name" value="VWF_A"/>
</dbReference>
<dbReference type="InterPro" id="IPR036465">
    <property type="entry name" value="vWFA_dom_sf"/>
</dbReference>
<organism evidence="13 14">
    <name type="scientific">Cyprinus carpio</name>
    <name type="common">Common carp</name>
    <dbReference type="NCBI Taxonomy" id="7962"/>
    <lineage>
        <taxon>Eukaryota</taxon>
        <taxon>Metazoa</taxon>
        <taxon>Chordata</taxon>
        <taxon>Craniata</taxon>
        <taxon>Vertebrata</taxon>
        <taxon>Euteleostomi</taxon>
        <taxon>Actinopterygii</taxon>
        <taxon>Neopterygii</taxon>
        <taxon>Teleostei</taxon>
        <taxon>Ostariophysi</taxon>
        <taxon>Cypriniformes</taxon>
        <taxon>Cyprinidae</taxon>
        <taxon>Cyprininae</taxon>
        <taxon>Cyprinus</taxon>
    </lineage>
</organism>
<feature type="domain" description="BPTI/Kunitz inhibitor" evidence="12">
    <location>
        <begin position="2772"/>
        <end position="2822"/>
    </location>
</feature>
<dbReference type="InterPro" id="IPR050525">
    <property type="entry name" value="ECM_Assembly_Org"/>
</dbReference>
<dbReference type="CDD" id="cd22629">
    <property type="entry name" value="Kunitz_collagen_alpha3_VI"/>
    <property type="match status" value="1"/>
</dbReference>
<feature type="chain" id="PRO_5034419774" evidence="10">
    <location>
        <begin position="26"/>
        <end position="2838"/>
    </location>
</feature>
<evidence type="ECO:0000256" key="5">
    <source>
        <dbReference type="ARBA" id="ARBA00022737"/>
    </source>
</evidence>
<dbReference type="SMART" id="SM00131">
    <property type="entry name" value="KU"/>
    <property type="match status" value="2"/>
</dbReference>
<keyword evidence="8" id="KW-1015">Disulfide bond</keyword>
<feature type="compositionally biased region" description="Low complexity" evidence="9">
    <location>
        <begin position="1818"/>
        <end position="1828"/>
    </location>
</feature>
<dbReference type="PRINTS" id="PR00453">
    <property type="entry name" value="VWFADOMAIN"/>
</dbReference>
<dbReference type="CDD" id="cd01450">
    <property type="entry name" value="vWFA_subfamily_ECM"/>
    <property type="match status" value="2"/>
</dbReference>
<dbReference type="Gene3D" id="4.10.410.10">
    <property type="entry name" value="Pancreatic trypsin inhibitor Kunitz domain"/>
    <property type="match status" value="2"/>
</dbReference>
<dbReference type="SUPFAM" id="SSF53300">
    <property type="entry name" value="vWA-like"/>
    <property type="match status" value="10"/>
</dbReference>
<dbReference type="FunFam" id="3.40.50.410:FF:000016">
    <property type="entry name" value="Collagen type VI alpha 3 chain"/>
    <property type="match status" value="1"/>
</dbReference>
<dbReference type="FunFam" id="4.10.410.10:FF:000020">
    <property type="entry name" value="Collagen, type VI, alpha 3"/>
    <property type="match status" value="1"/>
</dbReference>
<feature type="domain" description="BPTI/Kunitz inhibitor" evidence="12">
    <location>
        <begin position="2687"/>
        <end position="2738"/>
    </location>
</feature>
<dbReference type="PRINTS" id="PR00759">
    <property type="entry name" value="BASICPTASE"/>
</dbReference>
<reference evidence="13" key="1">
    <citation type="submission" date="2025-08" db="UniProtKB">
        <authorList>
            <consortium name="Ensembl"/>
        </authorList>
    </citation>
    <scope>IDENTIFICATION</scope>
</reference>
<dbReference type="SUPFAM" id="SSF57362">
    <property type="entry name" value="BPTI-like"/>
    <property type="match status" value="2"/>
</dbReference>
<dbReference type="CDD" id="cd22635">
    <property type="entry name" value="Kunitz_papilin"/>
    <property type="match status" value="1"/>
</dbReference>
<evidence type="ECO:0000256" key="10">
    <source>
        <dbReference type="SAM" id="SignalP"/>
    </source>
</evidence>
<comment type="subcellular location">
    <subcellularLocation>
        <location evidence="1">Secreted</location>
        <location evidence="1">Extracellular space</location>
        <location evidence="1">Extracellular matrix</location>
    </subcellularLocation>
</comment>
<feature type="domain" description="VWFA" evidence="11">
    <location>
        <begin position="1049"/>
        <end position="1225"/>
    </location>
</feature>
<evidence type="ECO:0000313" key="13">
    <source>
        <dbReference type="Ensembl" id="ENSCCRP00015084838.1"/>
    </source>
</evidence>
<feature type="compositionally biased region" description="Low complexity" evidence="9">
    <location>
        <begin position="1893"/>
        <end position="1903"/>
    </location>
</feature>
<dbReference type="FunFam" id="3.40.50.410:FF:000003">
    <property type="entry name" value="Collagen type VI alpha 3 chain"/>
    <property type="match status" value="7"/>
</dbReference>
<evidence type="ECO:0000256" key="4">
    <source>
        <dbReference type="ARBA" id="ARBA00022729"/>
    </source>
</evidence>
<keyword evidence="6" id="KW-0130">Cell adhesion</keyword>
<dbReference type="FunFam" id="3.40.50.410:FF:000021">
    <property type="entry name" value="Collagen, type VI, alpha 3"/>
    <property type="match status" value="1"/>
</dbReference>
<evidence type="ECO:0000256" key="8">
    <source>
        <dbReference type="ARBA" id="ARBA00023157"/>
    </source>
</evidence>
<feature type="compositionally biased region" description="Gly residues" evidence="9">
    <location>
        <begin position="1942"/>
        <end position="1951"/>
    </location>
</feature>
<dbReference type="PANTHER" id="PTHR24020:SF13">
    <property type="entry name" value="COLLAGEN ALPHA-3(VI) CHAIN"/>
    <property type="match status" value="1"/>
</dbReference>
<evidence type="ECO:0000259" key="12">
    <source>
        <dbReference type="PROSITE" id="PS50279"/>
    </source>
</evidence>
<feature type="domain" description="VWFA" evidence="11">
    <location>
        <begin position="2015"/>
        <end position="2156"/>
    </location>
</feature>
<feature type="domain" description="VWFA" evidence="11">
    <location>
        <begin position="2233"/>
        <end position="2432"/>
    </location>
</feature>
<evidence type="ECO:0000256" key="9">
    <source>
        <dbReference type="SAM" id="MobiDB-lite"/>
    </source>
</evidence>
<evidence type="ECO:0000256" key="6">
    <source>
        <dbReference type="ARBA" id="ARBA00022889"/>
    </source>
</evidence>
<proteinExistence type="predicted"/>
<dbReference type="Pfam" id="PF00092">
    <property type="entry name" value="VWA"/>
    <property type="match status" value="9"/>
</dbReference>
<dbReference type="Proteomes" id="UP000694700">
    <property type="component" value="Unplaced"/>
</dbReference>
<evidence type="ECO:0000256" key="2">
    <source>
        <dbReference type="ARBA" id="ARBA00022525"/>
    </source>
</evidence>